<sequence length="37" mass="4172">MENLNDTFECHLQSKEKTVMTRSKTISGTLLTSIKSV</sequence>
<accession>B9LWM1</accession>
<dbReference type="HOGENOM" id="CLU_3338329_0_0_2"/>
<dbReference type="AlphaFoldDB" id="B9LWM1"/>
<dbReference type="Proteomes" id="UP000000740">
    <property type="component" value="Plasmid pHLAC01"/>
</dbReference>
<dbReference type="KEGG" id="hla:Hlac_3341"/>
<geneLocation type="plasmid" evidence="1 2">
    <name>pHLAC01</name>
</geneLocation>
<keyword evidence="2" id="KW-1185">Reference proteome</keyword>
<gene>
    <name evidence="1" type="ordered locus">Hlac_3341</name>
</gene>
<evidence type="ECO:0000313" key="1">
    <source>
        <dbReference type="EMBL" id="ACM58862.1"/>
    </source>
</evidence>
<organism evidence="1 2">
    <name type="scientific">Halorubrum lacusprofundi (strain ATCC 49239 / DSM 5036 / JCM 8891 / ACAM 34)</name>
    <dbReference type="NCBI Taxonomy" id="416348"/>
    <lineage>
        <taxon>Archaea</taxon>
        <taxon>Methanobacteriati</taxon>
        <taxon>Methanobacteriota</taxon>
        <taxon>Stenosarchaea group</taxon>
        <taxon>Halobacteria</taxon>
        <taxon>Halobacteriales</taxon>
        <taxon>Haloferacaceae</taxon>
        <taxon>Halorubrum</taxon>
    </lineage>
</organism>
<proteinExistence type="predicted"/>
<name>B9LWM1_HALLT</name>
<keyword evidence="1" id="KW-0614">Plasmid</keyword>
<evidence type="ECO:0000313" key="2">
    <source>
        <dbReference type="Proteomes" id="UP000000740"/>
    </source>
</evidence>
<reference evidence="1 2" key="1">
    <citation type="journal article" date="2016" name="Stand. Genomic Sci.">
        <title>Complete genome sequence of the Antarctic Halorubrum lacusprofundi type strain ACAM 34.</title>
        <authorList>
            <person name="Anderson I.J."/>
            <person name="DasSarma P."/>
            <person name="Lucas S."/>
            <person name="Copeland A."/>
            <person name="Lapidus A."/>
            <person name="Del Rio T.G."/>
            <person name="Tice H."/>
            <person name="Dalin E."/>
            <person name="Bruce D.C."/>
            <person name="Goodwin L."/>
            <person name="Pitluck S."/>
            <person name="Sims D."/>
            <person name="Brettin T.S."/>
            <person name="Detter J.C."/>
            <person name="Han C.S."/>
            <person name="Larimer F."/>
            <person name="Hauser L."/>
            <person name="Land M."/>
            <person name="Ivanova N."/>
            <person name="Richardson P."/>
            <person name="Cavicchioli R."/>
            <person name="DasSarma S."/>
            <person name="Woese C.R."/>
            <person name="Kyrpides N.C."/>
        </authorList>
    </citation>
    <scope>NUCLEOTIDE SEQUENCE [LARGE SCALE GENOMIC DNA]</scope>
    <source>
        <strain evidence="2">ATCC 49239 / DSM 5036 / JCM 8891 / ACAM 34</strain>
    </source>
</reference>
<protein>
    <submittedName>
        <fullName evidence="1">Uncharacterized protein</fullName>
    </submittedName>
</protein>
<dbReference type="EMBL" id="CP001367">
    <property type="protein sequence ID" value="ACM58862.1"/>
    <property type="molecule type" value="Genomic_DNA"/>
</dbReference>